<proteinExistence type="predicted"/>
<sequence length="82" mass="9466">MTSSDSILALMRKFRLTPDDLKYYGEHIGVLPNMPPTTETASELETETFDRRFGVESSHLLRSYYRTENVLPETDDEPLIQV</sequence>
<dbReference type="EMBL" id="JH767133">
    <property type="protein sequence ID" value="EQC42008.1"/>
    <property type="molecule type" value="Genomic_DNA"/>
</dbReference>
<protein>
    <submittedName>
        <fullName evidence="1">Uncharacterized protein</fullName>
    </submittedName>
</protein>
<evidence type="ECO:0000313" key="2">
    <source>
        <dbReference type="Proteomes" id="UP000030762"/>
    </source>
</evidence>
<dbReference type="InParanoid" id="T0S9Q9"/>
<keyword evidence="2" id="KW-1185">Reference proteome</keyword>
<dbReference type="AlphaFoldDB" id="T0S9Q9"/>
<dbReference type="Proteomes" id="UP000030762">
    <property type="component" value="Unassembled WGS sequence"/>
</dbReference>
<dbReference type="VEuPathDB" id="FungiDB:SDRG_00854"/>
<name>T0S9Q9_SAPDV</name>
<accession>T0S9Q9</accession>
<reference evidence="1 2" key="1">
    <citation type="submission" date="2012-04" db="EMBL/GenBank/DDBJ databases">
        <title>The Genome Sequence of Saprolegnia declina VS20.</title>
        <authorList>
            <consortium name="The Broad Institute Genome Sequencing Platform"/>
            <person name="Russ C."/>
            <person name="Nusbaum C."/>
            <person name="Tyler B."/>
            <person name="van West P."/>
            <person name="Dieguez-Uribeondo J."/>
            <person name="de Bruijn I."/>
            <person name="Tripathy S."/>
            <person name="Jiang R."/>
            <person name="Young S.K."/>
            <person name="Zeng Q."/>
            <person name="Gargeya S."/>
            <person name="Fitzgerald M."/>
            <person name="Haas B."/>
            <person name="Abouelleil A."/>
            <person name="Alvarado L."/>
            <person name="Arachchi H.M."/>
            <person name="Berlin A."/>
            <person name="Chapman S.B."/>
            <person name="Goldberg J."/>
            <person name="Griggs A."/>
            <person name="Gujja S."/>
            <person name="Hansen M."/>
            <person name="Howarth C."/>
            <person name="Imamovic A."/>
            <person name="Larimer J."/>
            <person name="McCowen C."/>
            <person name="Montmayeur A."/>
            <person name="Murphy C."/>
            <person name="Neiman D."/>
            <person name="Pearson M."/>
            <person name="Priest M."/>
            <person name="Roberts A."/>
            <person name="Saif S."/>
            <person name="Shea T."/>
            <person name="Sisk P."/>
            <person name="Sykes S."/>
            <person name="Wortman J."/>
            <person name="Nusbaum C."/>
            <person name="Birren B."/>
        </authorList>
    </citation>
    <scope>NUCLEOTIDE SEQUENCE [LARGE SCALE GENOMIC DNA]</scope>
    <source>
        <strain evidence="1 2">VS20</strain>
    </source>
</reference>
<gene>
    <name evidence="1" type="ORF">SDRG_00854</name>
</gene>
<dbReference type="RefSeq" id="XP_008604577.1">
    <property type="nucleotide sequence ID" value="XM_008606355.1"/>
</dbReference>
<dbReference type="GeneID" id="19941581"/>
<evidence type="ECO:0000313" key="1">
    <source>
        <dbReference type="EMBL" id="EQC42008.1"/>
    </source>
</evidence>
<organism evidence="1 2">
    <name type="scientific">Saprolegnia diclina (strain VS20)</name>
    <dbReference type="NCBI Taxonomy" id="1156394"/>
    <lineage>
        <taxon>Eukaryota</taxon>
        <taxon>Sar</taxon>
        <taxon>Stramenopiles</taxon>
        <taxon>Oomycota</taxon>
        <taxon>Saprolegniomycetes</taxon>
        <taxon>Saprolegniales</taxon>
        <taxon>Saprolegniaceae</taxon>
        <taxon>Saprolegnia</taxon>
    </lineage>
</organism>